<keyword evidence="1" id="KW-1133">Transmembrane helix</keyword>
<dbReference type="AlphaFoldDB" id="A0A6G0Y1Q3"/>
<keyword evidence="3" id="KW-1185">Reference proteome</keyword>
<keyword evidence="1" id="KW-0472">Membrane</keyword>
<comment type="caution">
    <text evidence="2">The sequence shown here is derived from an EMBL/GenBank/DDBJ whole genome shotgun (WGS) entry which is preliminary data.</text>
</comment>
<organism evidence="2 3">
    <name type="scientific">Aphis craccivora</name>
    <name type="common">Cowpea aphid</name>
    <dbReference type="NCBI Taxonomy" id="307492"/>
    <lineage>
        <taxon>Eukaryota</taxon>
        <taxon>Metazoa</taxon>
        <taxon>Ecdysozoa</taxon>
        <taxon>Arthropoda</taxon>
        <taxon>Hexapoda</taxon>
        <taxon>Insecta</taxon>
        <taxon>Pterygota</taxon>
        <taxon>Neoptera</taxon>
        <taxon>Paraneoptera</taxon>
        <taxon>Hemiptera</taxon>
        <taxon>Sternorrhyncha</taxon>
        <taxon>Aphidomorpha</taxon>
        <taxon>Aphidoidea</taxon>
        <taxon>Aphididae</taxon>
        <taxon>Aphidini</taxon>
        <taxon>Aphis</taxon>
        <taxon>Aphis</taxon>
    </lineage>
</organism>
<protein>
    <recommendedName>
        <fullName evidence="4">Zinc finger MYM-type protein 1-like</fullName>
    </recommendedName>
</protein>
<evidence type="ECO:0000256" key="1">
    <source>
        <dbReference type="SAM" id="Phobius"/>
    </source>
</evidence>
<dbReference type="OrthoDB" id="10023262at2759"/>
<dbReference type="Proteomes" id="UP000478052">
    <property type="component" value="Unassembled WGS sequence"/>
</dbReference>
<keyword evidence="1" id="KW-0812">Transmembrane</keyword>
<dbReference type="EMBL" id="VUJU01006756">
    <property type="protein sequence ID" value="KAF0747678.1"/>
    <property type="molecule type" value="Genomic_DNA"/>
</dbReference>
<feature type="transmembrane region" description="Helical" evidence="1">
    <location>
        <begin position="12"/>
        <end position="32"/>
    </location>
</feature>
<name>A0A6G0Y1Q3_APHCR</name>
<reference evidence="2 3" key="1">
    <citation type="submission" date="2019-08" db="EMBL/GenBank/DDBJ databases">
        <title>Whole genome of Aphis craccivora.</title>
        <authorList>
            <person name="Voronova N.V."/>
            <person name="Shulinski R.S."/>
            <person name="Bandarenka Y.V."/>
            <person name="Zhorov D.G."/>
            <person name="Warner D."/>
        </authorList>
    </citation>
    <scope>NUCLEOTIDE SEQUENCE [LARGE SCALE GENOMIC DNA]</scope>
    <source>
        <strain evidence="2">180601</strain>
        <tissue evidence="2">Whole Body</tissue>
    </source>
</reference>
<sequence>MIDNISMDQYTIVCYMTFILHILYFKASNAFLTSRSISSYGKVGLFKTAAAERTIKSDAALYTRLHRSKCTAIISNVIEPYFAQCLKESISDSFYSILIDESTDISVLGFSKFLVKTESCDTQTIVIIDESDDWI</sequence>
<evidence type="ECO:0000313" key="2">
    <source>
        <dbReference type="EMBL" id="KAF0747678.1"/>
    </source>
</evidence>
<accession>A0A6G0Y1Q3</accession>
<evidence type="ECO:0008006" key="4">
    <source>
        <dbReference type="Google" id="ProtNLM"/>
    </source>
</evidence>
<gene>
    <name evidence="2" type="ORF">FWK35_00030307</name>
</gene>
<evidence type="ECO:0000313" key="3">
    <source>
        <dbReference type="Proteomes" id="UP000478052"/>
    </source>
</evidence>
<proteinExistence type="predicted"/>